<gene>
    <name evidence="1" type="ORF">WMO45_07810</name>
</gene>
<evidence type="ECO:0000313" key="1">
    <source>
        <dbReference type="EMBL" id="MEQ2456423.1"/>
    </source>
</evidence>
<name>A0ABV1EPA3_9FIRM</name>
<organism evidence="1 2">
    <name type="scientific">Flavonifractor hominis</name>
    <dbReference type="NCBI Taxonomy" id="3133178"/>
    <lineage>
        <taxon>Bacteria</taxon>
        <taxon>Bacillati</taxon>
        <taxon>Bacillota</taxon>
        <taxon>Clostridia</taxon>
        <taxon>Eubacteriales</taxon>
        <taxon>Oscillospiraceae</taxon>
        <taxon>Flavonifractor</taxon>
    </lineage>
</organism>
<dbReference type="EMBL" id="JBBMFT010000004">
    <property type="protein sequence ID" value="MEQ2456423.1"/>
    <property type="molecule type" value="Genomic_DNA"/>
</dbReference>
<evidence type="ECO:0000313" key="2">
    <source>
        <dbReference type="Proteomes" id="UP001440599"/>
    </source>
</evidence>
<dbReference type="RefSeq" id="WP_349140062.1">
    <property type="nucleotide sequence ID" value="NZ_JBBMFT010000004.1"/>
</dbReference>
<sequence length="65" mass="7251">MKKFFCALVKLVTVLALLGALLYAAVTYWDKIMEFVAKVRSLLPCRDGGCVCAPAESDDYADWEM</sequence>
<comment type="caution">
    <text evidence="1">The sequence shown here is derived from an EMBL/GenBank/DDBJ whole genome shotgun (WGS) entry which is preliminary data.</text>
</comment>
<accession>A0ABV1EPA3</accession>
<keyword evidence="2" id="KW-1185">Reference proteome</keyword>
<dbReference type="Proteomes" id="UP001440599">
    <property type="component" value="Unassembled WGS sequence"/>
</dbReference>
<reference evidence="1 2" key="1">
    <citation type="submission" date="2024-03" db="EMBL/GenBank/DDBJ databases">
        <title>Human intestinal bacterial collection.</title>
        <authorList>
            <person name="Pauvert C."/>
            <person name="Hitch T.C.A."/>
            <person name="Clavel T."/>
        </authorList>
    </citation>
    <scope>NUCLEOTIDE SEQUENCE [LARGE SCALE GENOMIC DNA]</scope>
    <source>
        <strain evidence="1 2">CLA-AP-H34</strain>
    </source>
</reference>
<protein>
    <recommendedName>
        <fullName evidence="3">Cyclic lactone autoinducer peptide</fullName>
    </recommendedName>
</protein>
<proteinExistence type="predicted"/>
<evidence type="ECO:0008006" key="3">
    <source>
        <dbReference type="Google" id="ProtNLM"/>
    </source>
</evidence>